<keyword evidence="3" id="KW-0012">Acyltransferase</keyword>
<dbReference type="PANTHER" id="PTHR23028">
    <property type="entry name" value="ACETYLTRANSFERASE"/>
    <property type="match status" value="1"/>
</dbReference>
<feature type="transmembrane region" description="Helical" evidence="1">
    <location>
        <begin position="149"/>
        <end position="168"/>
    </location>
</feature>
<keyword evidence="1" id="KW-0472">Membrane</keyword>
<evidence type="ECO:0000313" key="4">
    <source>
        <dbReference type="Proteomes" id="UP001164653"/>
    </source>
</evidence>
<sequence>METHRRNNFDFLRLLFAGCVIITHSYPLAGSKECDWLCQFTNGQYIFSWIAVRGFFVISGYLIFQSLERSRDLADFYWKRILRLFPALAVVLILTVVLGPFVYENDTAYLLNKSVRTYIPNNLRLYRIQYDIPGIFDRNPHKSAINGSLWTIPFEFTMYIAVSLLFFIKSKRIPVIVVLLLTYLFLAKLDVLNFTEIQKWNYFILDWYLIELGVYFAAGSLLAATRMADISQRHLLIILIISLGLFVFSTGQPIFSFASVTLLPIIVLSMGLLPVYGISNVTEHIGDLSYGIYIYGFPVQQTLVYYFGMDHVSLIFTSLIISAILAYLSWRLIEAPALKLKNLKPIPILIQKTRGIVRVNLKGFYQKR</sequence>
<evidence type="ECO:0000256" key="1">
    <source>
        <dbReference type="SAM" id="Phobius"/>
    </source>
</evidence>
<proteinExistence type="predicted"/>
<evidence type="ECO:0000313" key="3">
    <source>
        <dbReference type="EMBL" id="WAC15508.1"/>
    </source>
</evidence>
<feature type="transmembrane region" description="Helical" evidence="1">
    <location>
        <begin position="314"/>
        <end position="333"/>
    </location>
</feature>
<dbReference type="AlphaFoldDB" id="A0A9E8NHQ1"/>
<dbReference type="Pfam" id="PF01757">
    <property type="entry name" value="Acyl_transf_3"/>
    <property type="match status" value="1"/>
</dbReference>
<evidence type="ECO:0000259" key="2">
    <source>
        <dbReference type="Pfam" id="PF01757"/>
    </source>
</evidence>
<dbReference type="EMBL" id="CP112998">
    <property type="protein sequence ID" value="WAC15508.1"/>
    <property type="molecule type" value="Genomic_DNA"/>
</dbReference>
<protein>
    <submittedName>
        <fullName evidence="3">Acyltransferase</fullName>
    </submittedName>
</protein>
<accession>A0A9E8NHQ1</accession>
<dbReference type="KEGG" id="dpf:ON006_26445"/>
<keyword evidence="4" id="KW-1185">Reference proteome</keyword>
<feature type="transmembrane region" description="Helical" evidence="1">
    <location>
        <begin position="175"/>
        <end position="194"/>
    </location>
</feature>
<name>A0A9E8NHQ1_9BACT</name>
<dbReference type="GO" id="GO:0016747">
    <property type="term" value="F:acyltransferase activity, transferring groups other than amino-acyl groups"/>
    <property type="evidence" value="ECO:0007669"/>
    <property type="project" value="InterPro"/>
</dbReference>
<keyword evidence="3" id="KW-0808">Transferase</keyword>
<organism evidence="3 4">
    <name type="scientific">Dyadobacter pollutisoli</name>
    <dbReference type="NCBI Taxonomy" id="2910158"/>
    <lineage>
        <taxon>Bacteria</taxon>
        <taxon>Pseudomonadati</taxon>
        <taxon>Bacteroidota</taxon>
        <taxon>Cytophagia</taxon>
        <taxon>Cytophagales</taxon>
        <taxon>Spirosomataceae</taxon>
        <taxon>Dyadobacter</taxon>
    </lineage>
</organism>
<feature type="transmembrane region" description="Helical" evidence="1">
    <location>
        <begin position="290"/>
        <end position="308"/>
    </location>
</feature>
<dbReference type="InterPro" id="IPR050879">
    <property type="entry name" value="Acyltransferase_3"/>
</dbReference>
<dbReference type="InterPro" id="IPR002656">
    <property type="entry name" value="Acyl_transf_3_dom"/>
</dbReference>
<gene>
    <name evidence="3" type="ORF">ON006_26445</name>
</gene>
<feature type="transmembrane region" description="Helical" evidence="1">
    <location>
        <begin position="12"/>
        <end position="29"/>
    </location>
</feature>
<dbReference type="Proteomes" id="UP001164653">
    <property type="component" value="Chromosome"/>
</dbReference>
<feature type="transmembrane region" description="Helical" evidence="1">
    <location>
        <begin position="261"/>
        <end position="278"/>
    </location>
</feature>
<feature type="transmembrane region" description="Helical" evidence="1">
    <location>
        <begin position="200"/>
        <end position="223"/>
    </location>
</feature>
<reference evidence="3" key="1">
    <citation type="submission" date="2022-11" db="EMBL/GenBank/DDBJ databases">
        <title>Dyadobacter pollutisoli sp. nov., isolated from plastic dumped soil.</title>
        <authorList>
            <person name="Kim J.M."/>
            <person name="Kim K.R."/>
            <person name="Lee J.K."/>
            <person name="Hao L."/>
            <person name="Jeon C.O."/>
        </authorList>
    </citation>
    <scope>NUCLEOTIDE SEQUENCE</scope>
    <source>
        <strain evidence="3">U1</strain>
    </source>
</reference>
<keyword evidence="1" id="KW-1133">Transmembrane helix</keyword>
<keyword evidence="1" id="KW-0812">Transmembrane</keyword>
<feature type="domain" description="Acyltransferase 3" evidence="2">
    <location>
        <begin position="7"/>
        <end position="325"/>
    </location>
</feature>
<feature type="transmembrane region" description="Helical" evidence="1">
    <location>
        <begin position="235"/>
        <end position="255"/>
    </location>
</feature>
<feature type="transmembrane region" description="Helical" evidence="1">
    <location>
        <begin position="84"/>
        <end position="103"/>
    </location>
</feature>
<feature type="transmembrane region" description="Helical" evidence="1">
    <location>
        <begin position="45"/>
        <end position="64"/>
    </location>
</feature>